<dbReference type="RefSeq" id="WP_377458070.1">
    <property type="nucleotide sequence ID" value="NZ_JBHLUB010000003.1"/>
</dbReference>
<keyword evidence="2" id="KW-0813">Transport</keyword>
<comment type="caution">
    <text evidence="9">The sequence shown here is derived from an EMBL/GenBank/DDBJ whole genome shotgun (WGS) entry which is preliminary data.</text>
</comment>
<keyword evidence="7" id="KW-0472">Membrane</keyword>
<feature type="region of interest" description="Disordered" evidence="8">
    <location>
        <begin position="97"/>
        <end position="142"/>
    </location>
</feature>
<dbReference type="Gene3D" id="1.20.5.3310">
    <property type="match status" value="1"/>
</dbReference>
<gene>
    <name evidence="9" type="ORF">ACFFFR_03135</name>
</gene>
<sequence>MGINGGEFIVLIILAMIILGPERLPEYASKLADLVKSARAMATDAKAKIQEETGTDLDTVDWKKYDPRSYDPRRIIKEALSEEAAAIQSTAAAATLRSDAVHPRMQMGAASPDEQPVTNPILREGPTALEPGQRAPFDDEAT</sequence>
<dbReference type="EMBL" id="JBHLUB010000003">
    <property type="protein sequence ID" value="MFC0581386.1"/>
    <property type="molecule type" value="Genomic_DNA"/>
</dbReference>
<protein>
    <submittedName>
        <fullName evidence="9">Sec-independent protein translocase TatB</fullName>
    </submittedName>
</protein>
<evidence type="ECO:0000256" key="8">
    <source>
        <dbReference type="SAM" id="MobiDB-lite"/>
    </source>
</evidence>
<dbReference type="Proteomes" id="UP001589862">
    <property type="component" value="Unassembled WGS sequence"/>
</dbReference>
<evidence type="ECO:0000256" key="5">
    <source>
        <dbReference type="ARBA" id="ARBA00022989"/>
    </source>
</evidence>
<dbReference type="Pfam" id="PF02416">
    <property type="entry name" value="TatA_B_E"/>
    <property type="match status" value="1"/>
</dbReference>
<proteinExistence type="predicted"/>
<evidence type="ECO:0000256" key="3">
    <source>
        <dbReference type="ARBA" id="ARBA00022692"/>
    </source>
</evidence>
<evidence type="ECO:0000256" key="6">
    <source>
        <dbReference type="ARBA" id="ARBA00023010"/>
    </source>
</evidence>
<name>A0ABV6P8D5_9MICC</name>
<keyword evidence="6" id="KW-0811">Translocation</keyword>
<evidence type="ECO:0000256" key="4">
    <source>
        <dbReference type="ARBA" id="ARBA00022927"/>
    </source>
</evidence>
<keyword evidence="10" id="KW-1185">Reference proteome</keyword>
<evidence type="ECO:0000313" key="9">
    <source>
        <dbReference type="EMBL" id="MFC0581386.1"/>
    </source>
</evidence>
<accession>A0ABV6P8D5</accession>
<reference evidence="9 10" key="1">
    <citation type="submission" date="2024-09" db="EMBL/GenBank/DDBJ databases">
        <authorList>
            <person name="Sun Q."/>
            <person name="Mori K."/>
        </authorList>
    </citation>
    <scope>NUCLEOTIDE SEQUENCE [LARGE SCALE GENOMIC DNA]</scope>
    <source>
        <strain evidence="9 10">NCAIM B.02604</strain>
    </source>
</reference>
<evidence type="ECO:0000256" key="1">
    <source>
        <dbReference type="ARBA" id="ARBA00004167"/>
    </source>
</evidence>
<keyword evidence="3" id="KW-0812">Transmembrane</keyword>
<keyword evidence="5" id="KW-1133">Transmembrane helix</keyword>
<evidence type="ECO:0000313" key="10">
    <source>
        <dbReference type="Proteomes" id="UP001589862"/>
    </source>
</evidence>
<dbReference type="InterPro" id="IPR003369">
    <property type="entry name" value="TatA/B/E"/>
</dbReference>
<comment type="subcellular location">
    <subcellularLocation>
        <location evidence="1">Membrane</location>
        <topology evidence="1">Single-pass membrane protein</topology>
    </subcellularLocation>
</comment>
<organism evidence="9 10">
    <name type="scientific">Micrococcoides hystricis</name>
    <dbReference type="NCBI Taxonomy" id="1572761"/>
    <lineage>
        <taxon>Bacteria</taxon>
        <taxon>Bacillati</taxon>
        <taxon>Actinomycetota</taxon>
        <taxon>Actinomycetes</taxon>
        <taxon>Micrococcales</taxon>
        <taxon>Micrococcaceae</taxon>
        <taxon>Micrococcoides</taxon>
    </lineage>
</organism>
<evidence type="ECO:0000256" key="2">
    <source>
        <dbReference type="ARBA" id="ARBA00022448"/>
    </source>
</evidence>
<keyword evidence="4" id="KW-0653">Protein transport</keyword>
<evidence type="ECO:0000256" key="7">
    <source>
        <dbReference type="ARBA" id="ARBA00023136"/>
    </source>
</evidence>